<reference evidence="3" key="1">
    <citation type="journal article" date="2013" name="New Phytol.">
        <title>Comparative genomic and transcriptomic analyses reveal the hemibiotrophic stage shift of Colletotrichum fungi.</title>
        <authorList>
            <person name="Gan P."/>
            <person name="Ikeda K."/>
            <person name="Irieda H."/>
            <person name="Narusaka M."/>
            <person name="O'Connell R.J."/>
            <person name="Narusaka Y."/>
            <person name="Takano Y."/>
            <person name="Kubo Y."/>
            <person name="Shirasu K."/>
        </authorList>
    </citation>
    <scope>NUCLEOTIDE SEQUENCE [LARGE SCALE GENOMIC DNA]</scope>
    <source>
        <strain evidence="3">104-T / ATCC 96160 / CBS 514.97 / LARS 414 / MAFF 240422</strain>
    </source>
</reference>
<organism evidence="2 3">
    <name type="scientific">Colletotrichum orbiculare (strain 104-T / ATCC 96160 / CBS 514.97 / LARS 414 / MAFF 240422)</name>
    <name type="common">Cucumber anthracnose fungus</name>
    <name type="synonym">Colletotrichum lagenarium</name>
    <dbReference type="NCBI Taxonomy" id="1213857"/>
    <lineage>
        <taxon>Eukaryota</taxon>
        <taxon>Fungi</taxon>
        <taxon>Dikarya</taxon>
        <taxon>Ascomycota</taxon>
        <taxon>Pezizomycotina</taxon>
        <taxon>Sordariomycetes</taxon>
        <taxon>Hypocreomycetidae</taxon>
        <taxon>Glomerellales</taxon>
        <taxon>Glomerellaceae</taxon>
        <taxon>Colletotrichum</taxon>
        <taxon>Colletotrichum orbiculare species complex</taxon>
    </lineage>
</organism>
<evidence type="ECO:0000313" key="3">
    <source>
        <dbReference type="Proteomes" id="UP000014480"/>
    </source>
</evidence>
<dbReference type="InterPro" id="IPR025676">
    <property type="entry name" value="Clr5_dom"/>
</dbReference>
<keyword evidence="3" id="KW-1185">Reference proteome</keyword>
<evidence type="ECO:0000313" key="2">
    <source>
        <dbReference type="EMBL" id="TDZ17419.1"/>
    </source>
</evidence>
<feature type="domain" description="Clr5" evidence="1">
    <location>
        <begin position="4"/>
        <end position="48"/>
    </location>
</feature>
<dbReference type="AlphaFoldDB" id="A0A484FG69"/>
<dbReference type="OrthoDB" id="5986190at2759"/>
<sequence length="140" mass="16213">MSAESDWEAWREDITRLYLDENKSLAETAKYLKERYNAHVTPRMLKRKYPNSKHLRKDECRQLETYRIAQARKRYDGDGGVNSPGAASRLDIGVNTIALCPKVRTFETNDTGSHRNEKIAFEIRLKHAAVMHGNDSFSKR</sequence>
<dbReference type="Pfam" id="PF14420">
    <property type="entry name" value="Clr5"/>
    <property type="match status" value="1"/>
</dbReference>
<protein>
    <recommendedName>
        <fullName evidence="1">Clr5 domain-containing protein</fullName>
    </recommendedName>
</protein>
<reference evidence="3" key="2">
    <citation type="journal article" date="2019" name="Mol. Plant Microbe Interact.">
        <title>Genome sequence resources for four phytopathogenic fungi from the Colletotrichum orbiculare species complex.</title>
        <authorList>
            <person name="Gan P."/>
            <person name="Tsushima A."/>
            <person name="Narusaka M."/>
            <person name="Narusaka Y."/>
            <person name="Takano Y."/>
            <person name="Kubo Y."/>
            <person name="Shirasu K."/>
        </authorList>
    </citation>
    <scope>GENOME REANNOTATION</scope>
    <source>
        <strain evidence="3">104-T / ATCC 96160 / CBS 514.97 / LARS 414 / MAFF 240422</strain>
    </source>
</reference>
<dbReference type="EMBL" id="AMCV02000028">
    <property type="protein sequence ID" value="TDZ17419.1"/>
    <property type="molecule type" value="Genomic_DNA"/>
</dbReference>
<accession>A0A484FG69</accession>
<gene>
    <name evidence="2" type="ORF">Cob_v009586</name>
</gene>
<dbReference type="Proteomes" id="UP000014480">
    <property type="component" value="Unassembled WGS sequence"/>
</dbReference>
<comment type="caution">
    <text evidence="2">The sequence shown here is derived from an EMBL/GenBank/DDBJ whole genome shotgun (WGS) entry which is preliminary data.</text>
</comment>
<proteinExistence type="predicted"/>
<evidence type="ECO:0000259" key="1">
    <source>
        <dbReference type="Pfam" id="PF14420"/>
    </source>
</evidence>
<name>A0A484FG69_COLOR</name>